<dbReference type="AlphaFoldDB" id="A0AAV4YAL8"/>
<evidence type="ECO:0000313" key="2">
    <source>
        <dbReference type="Proteomes" id="UP001054945"/>
    </source>
</evidence>
<dbReference type="Proteomes" id="UP001054945">
    <property type="component" value="Unassembled WGS sequence"/>
</dbReference>
<sequence>MGNRCPQSISFRCKCRLCWQTNSFCPQSFWPRWCKFCSEILRNELDKAMHLAGCNSIREIGPHLVQRDSLPKI</sequence>
<proteinExistence type="predicted"/>
<reference evidence="1 2" key="1">
    <citation type="submission" date="2021-06" db="EMBL/GenBank/DDBJ databases">
        <title>Caerostris extrusa draft genome.</title>
        <authorList>
            <person name="Kono N."/>
            <person name="Arakawa K."/>
        </authorList>
    </citation>
    <scope>NUCLEOTIDE SEQUENCE [LARGE SCALE GENOMIC DNA]</scope>
</reference>
<gene>
    <name evidence="1" type="ORF">CEXT_144371</name>
</gene>
<evidence type="ECO:0000313" key="1">
    <source>
        <dbReference type="EMBL" id="GIZ04028.1"/>
    </source>
</evidence>
<name>A0AAV4YAL8_CAEEX</name>
<protein>
    <submittedName>
        <fullName evidence="1">Uncharacterized protein</fullName>
    </submittedName>
</protein>
<comment type="caution">
    <text evidence="1">The sequence shown here is derived from an EMBL/GenBank/DDBJ whole genome shotgun (WGS) entry which is preliminary data.</text>
</comment>
<accession>A0AAV4YAL8</accession>
<dbReference type="EMBL" id="BPLR01001683">
    <property type="protein sequence ID" value="GIZ04028.1"/>
    <property type="molecule type" value="Genomic_DNA"/>
</dbReference>
<organism evidence="1 2">
    <name type="scientific">Caerostris extrusa</name>
    <name type="common">Bark spider</name>
    <name type="synonym">Caerostris bankana</name>
    <dbReference type="NCBI Taxonomy" id="172846"/>
    <lineage>
        <taxon>Eukaryota</taxon>
        <taxon>Metazoa</taxon>
        <taxon>Ecdysozoa</taxon>
        <taxon>Arthropoda</taxon>
        <taxon>Chelicerata</taxon>
        <taxon>Arachnida</taxon>
        <taxon>Araneae</taxon>
        <taxon>Araneomorphae</taxon>
        <taxon>Entelegynae</taxon>
        <taxon>Araneoidea</taxon>
        <taxon>Araneidae</taxon>
        <taxon>Caerostris</taxon>
    </lineage>
</organism>
<keyword evidence="2" id="KW-1185">Reference proteome</keyword>